<evidence type="ECO:0000256" key="2">
    <source>
        <dbReference type="SAM" id="Phobius"/>
    </source>
</evidence>
<keyword evidence="2" id="KW-0472">Membrane</keyword>
<keyword evidence="4" id="KW-1185">Reference proteome</keyword>
<dbReference type="HOGENOM" id="CLU_2403474_0_0_1"/>
<accession>A0A0E0LYF3</accession>
<dbReference type="EnsemblPlants" id="OPUNC09G00880.3">
    <property type="protein sequence ID" value="OPUNC09G00880.3"/>
    <property type="gene ID" value="OPUNC09G00880"/>
</dbReference>
<keyword evidence="2" id="KW-1133">Transmembrane helix</keyword>
<evidence type="ECO:0000313" key="4">
    <source>
        <dbReference type="Proteomes" id="UP000026962"/>
    </source>
</evidence>
<keyword evidence="2" id="KW-0812">Transmembrane</keyword>
<evidence type="ECO:0000256" key="1">
    <source>
        <dbReference type="SAM" id="MobiDB-lite"/>
    </source>
</evidence>
<protein>
    <submittedName>
        <fullName evidence="3">Uncharacterized protein</fullName>
    </submittedName>
</protein>
<evidence type="ECO:0000313" key="3">
    <source>
        <dbReference type="EnsemblPlants" id="OPUNC09G00880.3"/>
    </source>
</evidence>
<reference evidence="3" key="2">
    <citation type="submission" date="2018-05" db="EMBL/GenBank/DDBJ databases">
        <title>OpunRS2 (Oryza punctata Reference Sequence Version 2).</title>
        <authorList>
            <person name="Zhang J."/>
            <person name="Kudrna D."/>
            <person name="Lee S."/>
            <person name="Talag J."/>
            <person name="Welchert J."/>
            <person name="Wing R.A."/>
        </authorList>
    </citation>
    <scope>NUCLEOTIDE SEQUENCE [LARGE SCALE GENOMIC DNA]</scope>
</reference>
<reference evidence="3" key="1">
    <citation type="submission" date="2015-04" db="UniProtKB">
        <authorList>
            <consortium name="EnsemblPlants"/>
        </authorList>
    </citation>
    <scope>IDENTIFICATION</scope>
</reference>
<name>A0A0E0LYF3_ORYPU</name>
<proteinExistence type="predicted"/>
<dbReference type="AlphaFoldDB" id="A0A0E0LYF3"/>
<dbReference type="OMA" id="VAPCRCN"/>
<dbReference type="Gramene" id="OPUNC09G00880.3">
    <property type="protein sequence ID" value="OPUNC09G00880.3"/>
    <property type="gene ID" value="OPUNC09G00880"/>
</dbReference>
<feature type="region of interest" description="Disordered" evidence="1">
    <location>
        <begin position="1"/>
        <end position="24"/>
    </location>
</feature>
<organism evidence="3">
    <name type="scientific">Oryza punctata</name>
    <name type="common">Red rice</name>
    <dbReference type="NCBI Taxonomy" id="4537"/>
    <lineage>
        <taxon>Eukaryota</taxon>
        <taxon>Viridiplantae</taxon>
        <taxon>Streptophyta</taxon>
        <taxon>Embryophyta</taxon>
        <taxon>Tracheophyta</taxon>
        <taxon>Spermatophyta</taxon>
        <taxon>Magnoliopsida</taxon>
        <taxon>Liliopsida</taxon>
        <taxon>Poales</taxon>
        <taxon>Poaceae</taxon>
        <taxon>BOP clade</taxon>
        <taxon>Oryzoideae</taxon>
        <taxon>Oryzeae</taxon>
        <taxon>Oryzinae</taxon>
        <taxon>Oryza</taxon>
    </lineage>
</organism>
<sequence length="93" mass="10320">MLEVDEEDPERLTMTSADDKSVDAQTAMKTTKAAKLQSRRTQQLQLCQCSGEKSNDTEAMHCDPRWWVVLAYIIVVSCGTAALARACAVEECH</sequence>
<dbReference type="Proteomes" id="UP000026962">
    <property type="component" value="Chromosome 9"/>
</dbReference>
<feature type="transmembrane region" description="Helical" evidence="2">
    <location>
        <begin position="66"/>
        <end position="88"/>
    </location>
</feature>